<organism evidence="2 3">
    <name type="scientific">Favolaschia claudopus</name>
    <dbReference type="NCBI Taxonomy" id="2862362"/>
    <lineage>
        <taxon>Eukaryota</taxon>
        <taxon>Fungi</taxon>
        <taxon>Dikarya</taxon>
        <taxon>Basidiomycota</taxon>
        <taxon>Agaricomycotina</taxon>
        <taxon>Agaricomycetes</taxon>
        <taxon>Agaricomycetidae</taxon>
        <taxon>Agaricales</taxon>
        <taxon>Marasmiineae</taxon>
        <taxon>Mycenaceae</taxon>
        <taxon>Favolaschia</taxon>
    </lineage>
</organism>
<protein>
    <submittedName>
        <fullName evidence="2">Uncharacterized protein</fullName>
    </submittedName>
</protein>
<dbReference type="AlphaFoldDB" id="A0AAW0A235"/>
<dbReference type="EMBL" id="JAWWNJ010000090">
    <property type="protein sequence ID" value="KAK6997509.1"/>
    <property type="molecule type" value="Genomic_DNA"/>
</dbReference>
<feature type="compositionally biased region" description="Basic residues" evidence="1">
    <location>
        <begin position="7"/>
        <end position="23"/>
    </location>
</feature>
<evidence type="ECO:0000256" key="1">
    <source>
        <dbReference type="SAM" id="MobiDB-lite"/>
    </source>
</evidence>
<reference evidence="2 3" key="1">
    <citation type="journal article" date="2024" name="J Genomics">
        <title>Draft genome sequencing and assembly of Favolaschia claudopus CIRM-BRFM 2984 isolated from oak limbs.</title>
        <authorList>
            <person name="Navarro D."/>
            <person name="Drula E."/>
            <person name="Chaduli D."/>
            <person name="Cazenave R."/>
            <person name="Ahrendt S."/>
            <person name="Wang J."/>
            <person name="Lipzen A."/>
            <person name="Daum C."/>
            <person name="Barry K."/>
            <person name="Grigoriev I.V."/>
            <person name="Favel A."/>
            <person name="Rosso M.N."/>
            <person name="Martin F."/>
        </authorList>
    </citation>
    <scope>NUCLEOTIDE SEQUENCE [LARGE SCALE GENOMIC DNA]</scope>
    <source>
        <strain evidence="2 3">CIRM-BRFM 2984</strain>
    </source>
</reference>
<feature type="compositionally biased region" description="Polar residues" evidence="1">
    <location>
        <begin position="258"/>
        <end position="273"/>
    </location>
</feature>
<sequence length="391" mass="43465">MAQRAVTGRKVRRRVRGRSRRTHGGRDRALRERQGLDVSSKWRTNTSQQRAHHRQEHGDSTARWVVECWLIRQGERLLVRATIELLGSQRPLKTEGIQLGEPPLLSQIPSELLVLGNGLQESEQRVSGKRSKRQQSREARNVDGGVRGGMVDGGEFTRNVESGAFAPPKRRQSWASTSQASGVASSRDSAQVDVVLAQETSGAVVEPGLYITRRMEGTEDVRCGERDHAKRIGCGVAKRLYLVNNFETAVAPRKRKSSCIQRSHVPSPTQSETPWVDQRTSRVKSRRVPGLVDRGGKTSRATQKGKAAETLASTSNSDGGEAVAIMSTTGWIRREWRRRSGTAMPTRQLGAWATRYSIETGDGVEDEARHQRLFKTEDLRFEKGIASTARA</sequence>
<feature type="region of interest" description="Disordered" evidence="1">
    <location>
        <begin position="1"/>
        <end position="58"/>
    </location>
</feature>
<keyword evidence="3" id="KW-1185">Reference proteome</keyword>
<feature type="compositionally biased region" description="Basic and acidic residues" evidence="1">
    <location>
        <begin position="24"/>
        <end position="35"/>
    </location>
</feature>
<accession>A0AAW0A235</accession>
<gene>
    <name evidence="2" type="ORF">R3P38DRAFT_2797880</name>
</gene>
<dbReference type="Proteomes" id="UP001362999">
    <property type="component" value="Unassembled WGS sequence"/>
</dbReference>
<evidence type="ECO:0000313" key="3">
    <source>
        <dbReference type="Proteomes" id="UP001362999"/>
    </source>
</evidence>
<evidence type="ECO:0000313" key="2">
    <source>
        <dbReference type="EMBL" id="KAK6997509.1"/>
    </source>
</evidence>
<proteinExistence type="predicted"/>
<feature type="region of interest" description="Disordered" evidence="1">
    <location>
        <begin position="258"/>
        <end position="320"/>
    </location>
</feature>
<name>A0AAW0A235_9AGAR</name>
<comment type="caution">
    <text evidence="2">The sequence shown here is derived from an EMBL/GenBank/DDBJ whole genome shotgun (WGS) entry which is preliminary data.</text>
</comment>
<feature type="region of interest" description="Disordered" evidence="1">
    <location>
        <begin position="123"/>
        <end position="184"/>
    </location>
</feature>
<feature type="compositionally biased region" description="Polar residues" evidence="1">
    <location>
        <begin position="173"/>
        <end position="184"/>
    </location>
</feature>